<dbReference type="InterPro" id="IPR001461">
    <property type="entry name" value="Aspartic_peptidase_A1"/>
</dbReference>
<evidence type="ECO:0000313" key="7">
    <source>
        <dbReference type="EMBL" id="OAX32259.1"/>
    </source>
</evidence>
<keyword evidence="4 7" id="KW-0645">Protease</keyword>
<dbReference type="GO" id="GO:0006508">
    <property type="term" value="P:proteolysis"/>
    <property type="evidence" value="ECO:0007669"/>
    <property type="project" value="UniProtKB-KW"/>
</dbReference>
<dbReference type="PROSITE" id="PS00141">
    <property type="entry name" value="ASP_PROTEASE"/>
    <property type="match status" value="2"/>
</dbReference>
<evidence type="ECO:0000259" key="6">
    <source>
        <dbReference type="PROSITE" id="PS51767"/>
    </source>
</evidence>
<feature type="chain" id="PRO_5008597319" evidence="5">
    <location>
        <begin position="25"/>
        <end position="407"/>
    </location>
</feature>
<dbReference type="Pfam" id="PF00026">
    <property type="entry name" value="Asp"/>
    <property type="match status" value="1"/>
</dbReference>
<keyword evidence="4" id="KW-0378">Hydrolase</keyword>
<dbReference type="Proteomes" id="UP000092154">
    <property type="component" value="Unassembled WGS sequence"/>
</dbReference>
<sequence>MLFSRSLSSLLLPALAFLSLSARASLHSRTIPTTAALKLSVKINSSGIKNIVAADRARVQALIKNGGNPSISVANAQLLCTTEIGIGTPPTYHKLLVDTGSSNTWIGANQSYVKTTTSKDTGSQFSVTYGDSNGVVGEEYLDTVTFNSDLVIESQSIGVASAGSNAGLTGGIDGILGIGPVDLTLGTSSNDVEIPTVMDNLYQQKTISSEVFGVFFSPASAGDTTGELTLGGYDASKITGNIGYVPTTSGSYANQYWGIDQSISYGKTSILSKTSGIVDTGTTLIMIATDAFNKYKAATGGVYDDVTGLLQISSDQYDKLSSLYFTIGGVSYELTPNAQIWPRSLNSVISGSTSGIYLIVSDTGSNSGSGVDFTNGYVFLERFYSVFDTTKSRVGFAKTKYTYVTSN</sequence>
<dbReference type="InterPro" id="IPR021109">
    <property type="entry name" value="Peptidase_aspartic_dom_sf"/>
</dbReference>
<comment type="similarity">
    <text evidence="1 4">Belongs to the peptidase A1 family.</text>
</comment>
<dbReference type="AlphaFoldDB" id="A0A1B7MI38"/>
<name>A0A1B7MI38_9AGAM</name>
<dbReference type="PANTHER" id="PTHR47966:SF51">
    <property type="entry name" value="BETA-SITE APP-CLEAVING ENZYME, ISOFORM A-RELATED"/>
    <property type="match status" value="1"/>
</dbReference>
<evidence type="ECO:0000256" key="3">
    <source>
        <dbReference type="PIRSR" id="PIRSR601461-1"/>
    </source>
</evidence>
<protein>
    <submittedName>
        <fullName evidence="7">Acid protease</fullName>
    </submittedName>
</protein>
<dbReference type="PANTHER" id="PTHR47966">
    <property type="entry name" value="BETA-SITE APP-CLEAVING ENZYME, ISOFORM A-RELATED"/>
    <property type="match status" value="1"/>
</dbReference>
<dbReference type="OrthoDB" id="660550at2759"/>
<dbReference type="PROSITE" id="PS51767">
    <property type="entry name" value="PEPTIDASE_A1"/>
    <property type="match status" value="1"/>
</dbReference>
<gene>
    <name evidence="7" type="ORF">K503DRAFT_870243</name>
</gene>
<dbReference type="SUPFAM" id="SSF50630">
    <property type="entry name" value="Acid proteases"/>
    <property type="match status" value="1"/>
</dbReference>
<dbReference type="InterPro" id="IPR034164">
    <property type="entry name" value="Pepsin-like_dom"/>
</dbReference>
<organism evidence="7 8">
    <name type="scientific">Rhizopogon vinicolor AM-OR11-026</name>
    <dbReference type="NCBI Taxonomy" id="1314800"/>
    <lineage>
        <taxon>Eukaryota</taxon>
        <taxon>Fungi</taxon>
        <taxon>Dikarya</taxon>
        <taxon>Basidiomycota</taxon>
        <taxon>Agaricomycotina</taxon>
        <taxon>Agaricomycetes</taxon>
        <taxon>Agaricomycetidae</taxon>
        <taxon>Boletales</taxon>
        <taxon>Suillineae</taxon>
        <taxon>Rhizopogonaceae</taxon>
        <taxon>Rhizopogon</taxon>
    </lineage>
</organism>
<dbReference type="InterPro" id="IPR001969">
    <property type="entry name" value="Aspartic_peptidase_AS"/>
</dbReference>
<dbReference type="EMBL" id="KV449065">
    <property type="protein sequence ID" value="OAX32259.1"/>
    <property type="molecule type" value="Genomic_DNA"/>
</dbReference>
<evidence type="ECO:0000256" key="4">
    <source>
        <dbReference type="RuleBase" id="RU000454"/>
    </source>
</evidence>
<dbReference type="CDD" id="cd05471">
    <property type="entry name" value="pepsin_like"/>
    <property type="match status" value="1"/>
</dbReference>
<evidence type="ECO:0000313" key="8">
    <source>
        <dbReference type="Proteomes" id="UP000092154"/>
    </source>
</evidence>
<reference evidence="7 8" key="1">
    <citation type="submission" date="2016-06" db="EMBL/GenBank/DDBJ databases">
        <title>Comparative genomics of the ectomycorrhizal sister species Rhizopogon vinicolor and Rhizopogon vesiculosus (Basidiomycota: Boletales) reveals a divergence of the mating type B locus.</title>
        <authorList>
            <consortium name="DOE Joint Genome Institute"/>
            <person name="Mujic A.B."/>
            <person name="Kuo A."/>
            <person name="Tritt A."/>
            <person name="Lipzen A."/>
            <person name="Chen C."/>
            <person name="Johnson J."/>
            <person name="Sharma A."/>
            <person name="Barry K."/>
            <person name="Grigoriev I.V."/>
            <person name="Spatafora J.W."/>
        </authorList>
    </citation>
    <scope>NUCLEOTIDE SEQUENCE [LARGE SCALE GENOMIC DNA]</scope>
    <source>
        <strain evidence="7 8">AM-OR11-026</strain>
    </source>
</reference>
<proteinExistence type="inferred from homology"/>
<evidence type="ECO:0000256" key="5">
    <source>
        <dbReference type="SAM" id="SignalP"/>
    </source>
</evidence>
<dbReference type="Gene3D" id="2.40.70.10">
    <property type="entry name" value="Acid Proteases"/>
    <property type="match status" value="2"/>
</dbReference>
<dbReference type="STRING" id="1314800.A0A1B7MI38"/>
<keyword evidence="2 4" id="KW-0064">Aspartyl protease</keyword>
<dbReference type="PRINTS" id="PR00792">
    <property type="entry name" value="PEPSIN"/>
</dbReference>
<evidence type="ECO:0000256" key="1">
    <source>
        <dbReference type="ARBA" id="ARBA00007447"/>
    </source>
</evidence>
<accession>A0A1B7MI38</accession>
<dbReference type="GO" id="GO:0004190">
    <property type="term" value="F:aspartic-type endopeptidase activity"/>
    <property type="evidence" value="ECO:0007669"/>
    <property type="project" value="UniProtKB-KW"/>
</dbReference>
<keyword evidence="8" id="KW-1185">Reference proteome</keyword>
<keyword evidence="5" id="KW-0732">Signal</keyword>
<feature type="active site" evidence="3">
    <location>
        <position position="98"/>
    </location>
</feature>
<feature type="signal peptide" evidence="5">
    <location>
        <begin position="1"/>
        <end position="24"/>
    </location>
</feature>
<dbReference type="InterPro" id="IPR033121">
    <property type="entry name" value="PEPTIDASE_A1"/>
</dbReference>
<feature type="active site" evidence="3">
    <location>
        <position position="279"/>
    </location>
</feature>
<dbReference type="FunCoup" id="A0A1B7MI38">
    <property type="interactions" value="58"/>
</dbReference>
<dbReference type="InParanoid" id="A0A1B7MI38"/>
<evidence type="ECO:0000256" key="2">
    <source>
        <dbReference type="ARBA" id="ARBA00022750"/>
    </source>
</evidence>
<feature type="domain" description="Peptidase A1" evidence="6">
    <location>
        <begin position="80"/>
        <end position="397"/>
    </location>
</feature>